<evidence type="ECO:0000256" key="3">
    <source>
        <dbReference type="ARBA" id="ARBA00022989"/>
    </source>
</evidence>
<dbReference type="Proteomes" id="UP000240418">
    <property type="component" value="Unassembled WGS sequence"/>
</dbReference>
<dbReference type="InterPro" id="IPR050638">
    <property type="entry name" value="AA-Vitamin_Transporters"/>
</dbReference>
<dbReference type="GO" id="GO:0016020">
    <property type="term" value="C:membrane"/>
    <property type="evidence" value="ECO:0007669"/>
    <property type="project" value="UniProtKB-SubCell"/>
</dbReference>
<dbReference type="InterPro" id="IPR000620">
    <property type="entry name" value="EamA_dom"/>
</dbReference>
<name>A0A2P8F6P5_9RHOB</name>
<evidence type="ECO:0000256" key="5">
    <source>
        <dbReference type="SAM" id="Phobius"/>
    </source>
</evidence>
<feature type="transmembrane region" description="Helical" evidence="5">
    <location>
        <begin position="46"/>
        <end position="65"/>
    </location>
</feature>
<evidence type="ECO:0000313" key="7">
    <source>
        <dbReference type="EMBL" id="PSL17368.1"/>
    </source>
</evidence>
<dbReference type="PANTHER" id="PTHR32322:SF9">
    <property type="entry name" value="AMINO-ACID METABOLITE EFFLUX PUMP-RELATED"/>
    <property type="match status" value="1"/>
</dbReference>
<keyword evidence="2 5" id="KW-0812">Transmembrane</keyword>
<feature type="transmembrane region" description="Helical" evidence="5">
    <location>
        <begin position="277"/>
        <end position="297"/>
    </location>
</feature>
<feature type="transmembrane region" description="Helical" evidence="5">
    <location>
        <begin position="157"/>
        <end position="177"/>
    </location>
</feature>
<dbReference type="OrthoDB" id="9810556at2"/>
<feature type="transmembrane region" description="Helical" evidence="5">
    <location>
        <begin position="189"/>
        <end position="208"/>
    </location>
</feature>
<keyword evidence="3 5" id="KW-1133">Transmembrane helix</keyword>
<keyword evidence="8" id="KW-1185">Reference proteome</keyword>
<evidence type="ECO:0000256" key="1">
    <source>
        <dbReference type="ARBA" id="ARBA00004141"/>
    </source>
</evidence>
<sequence length="300" mass="31646">MAPAQKTISPRSWAELSLLALIWGGIFLASRLALNEIGVLTLVAHRTGWAALALWILVLALRLNVPRDPRIWGALLVMGLLNNVLPFALLNWAQLYIQSGLTSIFNAATAIFGVLFAGLFFADEQLSARKLIGVLFGFLGVSTAIGWGALTSFDLRSIAQLAAIIATISYALASVWARKTMQGLSPIMSAAGMLTASTLVTLPLAWILEGPLTLSLAPVTWGAIGFASLVATAGAYLLYYRLLASAGSGNLMLVTLLIPPVAILLGALVLGETLRPSALAGFALLGVGLLIIDGRLFRAR</sequence>
<feature type="transmembrane region" description="Helical" evidence="5">
    <location>
        <begin position="104"/>
        <end position="122"/>
    </location>
</feature>
<comment type="subcellular location">
    <subcellularLocation>
        <location evidence="1">Membrane</location>
        <topology evidence="1">Multi-pass membrane protein</topology>
    </subcellularLocation>
</comment>
<feature type="transmembrane region" description="Helical" evidence="5">
    <location>
        <begin position="12"/>
        <end position="34"/>
    </location>
</feature>
<dbReference type="RefSeq" id="WP_106610085.1">
    <property type="nucleotide sequence ID" value="NZ_PYGJ01000018.1"/>
</dbReference>
<dbReference type="AlphaFoldDB" id="A0A2P8F6P5"/>
<proteinExistence type="predicted"/>
<evidence type="ECO:0000256" key="4">
    <source>
        <dbReference type="ARBA" id="ARBA00023136"/>
    </source>
</evidence>
<feature type="transmembrane region" description="Helical" evidence="5">
    <location>
        <begin position="72"/>
        <end position="92"/>
    </location>
</feature>
<reference evidence="7 8" key="1">
    <citation type="submission" date="2018-03" db="EMBL/GenBank/DDBJ databases">
        <title>Genomic Encyclopedia of Archaeal and Bacterial Type Strains, Phase II (KMG-II): from individual species to whole genera.</title>
        <authorList>
            <person name="Goeker M."/>
        </authorList>
    </citation>
    <scope>NUCLEOTIDE SEQUENCE [LARGE SCALE GENOMIC DNA]</scope>
    <source>
        <strain evidence="7 8">DSM 100673</strain>
    </source>
</reference>
<evidence type="ECO:0000256" key="2">
    <source>
        <dbReference type="ARBA" id="ARBA00022692"/>
    </source>
</evidence>
<organism evidence="7 8">
    <name type="scientific">Shimia abyssi</name>
    <dbReference type="NCBI Taxonomy" id="1662395"/>
    <lineage>
        <taxon>Bacteria</taxon>
        <taxon>Pseudomonadati</taxon>
        <taxon>Pseudomonadota</taxon>
        <taxon>Alphaproteobacteria</taxon>
        <taxon>Rhodobacterales</taxon>
        <taxon>Roseobacteraceae</taxon>
    </lineage>
</organism>
<feature type="transmembrane region" description="Helical" evidence="5">
    <location>
        <begin position="251"/>
        <end position="271"/>
    </location>
</feature>
<dbReference type="Pfam" id="PF00892">
    <property type="entry name" value="EamA"/>
    <property type="match status" value="2"/>
</dbReference>
<dbReference type="PANTHER" id="PTHR32322">
    <property type="entry name" value="INNER MEMBRANE TRANSPORTER"/>
    <property type="match status" value="1"/>
</dbReference>
<comment type="caution">
    <text evidence="7">The sequence shown here is derived from an EMBL/GenBank/DDBJ whole genome shotgun (WGS) entry which is preliminary data.</text>
</comment>
<dbReference type="SUPFAM" id="SSF103481">
    <property type="entry name" value="Multidrug resistance efflux transporter EmrE"/>
    <property type="match status" value="2"/>
</dbReference>
<dbReference type="InterPro" id="IPR037185">
    <property type="entry name" value="EmrE-like"/>
</dbReference>
<keyword evidence="4 5" id="KW-0472">Membrane</keyword>
<evidence type="ECO:0000259" key="6">
    <source>
        <dbReference type="Pfam" id="PF00892"/>
    </source>
</evidence>
<dbReference type="EMBL" id="PYGJ01000018">
    <property type="protein sequence ID" value="PSL17368.1"/>
    <property type="molecule type" value="Genomic_DNA"/>
</dbReference>
<feature type="transmembrane region" description="Helical" evidence="5">
    <location>
        <begin position="220"/>
        <end position="239"/>
    </location>
</feature>
<evidence type="ECO:0000313" key="8">
    <source>
        <dbReference type="Proteomes" id="UP000240418"/>
    </source>
</evidence>
<protein>
    <submittedName>
        <fullName evidence="7">EamA domain-containing membrane protein RarD</fullName>
    </submittedName>
</protein>
<feature type="domain" description="EamA" evidence="6">
    <location>
        <begin position="159"/>
        <end position="292"/>
    </location>
</feature>
<feature type="transmembrane region" description="Helical" evidence="5">
    <location>
        <begin position="131"/>
        <end position="151"/>
    </location>
</feature>
<accession>A0A2P8F6P5</accession>
<gene>
    <name evidence="7" type="ORF">CLV88_11843</name>
</gene>
<feature type="domain" description="EamA" evidence="6">
    <location>
        <begin position="18"/>
        <end position="142"/>
    </location>
</feature>